<keyword evidence="3" id="KW-1185">Reference proteome</keyword>
<dbReference type="Pfam" id="PF13966">
    <property type="entry name" value="zf-RVT"/>
    <property type="match status" value="1"/>
</dbReference>
<sequence length="200" mass="22682">MQTMMVPKGLCDEIERIVWKFVWGSNNGNAKVALVSWDSMCQPKAHRGLGLRHLKDHNTSFMMNVGFNIVSNVNALWVRVLRTKYGISSGLLENLSRGHCSFLWRSIAKVWPFIHENLVWSVGDVWGATSIGSFSLKSAYGKIRGGALNPKERIWELPWTLKGPQRICFFLWLAFKHRLLTNAKRVMRGIGNNNSCGFCG</sequence>
<evidence type="ECO:0000313" key="2">
    <source>
        <dbReference type="EMBL" id="KAK5818634.1"/>
    </source>
</evidence>
<feature type="domain" description="Reverse transcriptase zinc-binding" evidence="1">
    <location>
        <begin position="134"/>
        <end position="200"/>
    </location>
</feature>
<dbReference type="PANTHER" id="PTHR33116:SF86">
    <property type="entry name" value="REVERSE TRANSCRIPTASE DOMAIN-CONTAINING PROTEIN"/>
    <property type="match status" value="1"/>
</dbReference>
<reference evidence="2 3" key="1">
    <citation type="submission" date="2023-03" db="EMBL/GenBank/DDBJ databases">
        <title>WGS of Gossypium arboreum.</title>
        <authorList>
            <person name="Yu D."/>
        </authorList>
    </citation>
    <scope>NUCLEOTIDE SEQUENCE [LARGE SCALE GENOMIC DNA]</scope>
    <source>
        <tissue evidence="2">Leaf</tissue>
    </source>
</reference>
<dbReference type="PANTHER" id="PTHR33116">
    <property type="entry name" value="REVERSE TRANSCRIPTASE ZINC-BINDING DOMAIN-CONTAINING PROTEIN-RELATED-RELATED"/>
    <property type="match status" value="1"/>
</dbReference>
<dbReference type="InterPro" id="IPR026960">
    <property type="entry name" value="RVT-Znf"/>
</dbReference>
<dbReference type="EMBL" id="JARKNE010000007">
    <property type="protein sequence ID" value="KAK5818634.1"/>
    <property type="molecule type" value="Genomic_DNA"/>
</dbReference>
<organism evidence="2 3">
    <name type="scientific">Gossypium arboreum</name>
    <name type="common">Tree cotton</name>
    <name type="synonym">Gossypium nanking</name>
    <dbReference type="NCBI Taxonomy" id="29729"/>
    <lineage>
        <taxon>Eukaryota</taxon>
        <taxon>Viridiplantae</taxon>
        <taxon>Streptophyta</taxon>
        <taxon>Embryophyta</taxon>
        <taxon>Tracheophyta</taxon>
        <taxon>Spermatophyta</taxon>
        <taxon>Magnoliopsida</taxon>
        <taxon>eudicotyledons</taxon>
        <taxon>Gunneridae</taxon>
        <taxon>Pentapetalae</taxon>
        <taxon>rosids</taxon>
        <taxon>malvids</taxon>
        <taxon>Malvales</taxon>
        <taxon>Malvaceae</taxon>
        <taxon>Malvoideae</taxon>
        <taxon>Gossypium</taxon>
    </lineage>
</organism>
<proteinExistence type="predicted"/>
<comment type="caution">
    <text evidence="2">The sequence shown here is derived from an EMBL/GenBank/DDBJ whole genome shotgun (WGS) entry which is preliminary data.</text>
</comment>
<evidence type="ECO:0000259" key="1">
    <source>
        <dbReference type="Pfam" id="PF13966"/>
    </source>
</evidence>
<dbReference type="Proteomes" id="UP001358586">
    <property type="component" value="Chromosome 7"/>
</dbReference>
<name>A0ABR0PBJ0_GOSAR</name>
<gene>
    <name evidence="2" type="ORF">PVK06_023577</name>
</gene>
<evidence type="ECO:0000313" key="3">
    <source>
        <dbReference type="Proteomes" id="UP001358586"/>
    </source>
</evidence>
<accession>A0ABR0PBJ0</accession>
<protein>
    <recommendedName>
        <fullName evidence="1">Reverse transcriptase zinc-binding domain-containing protein</fullName>
    </recommendedName>
</protein>